<reference evidence="8" key="1">
    <citation type="submission" date="2019-03" db="EMBL/GenBank/DDBJ databases">
        <title>Flavobacterium sp.</title>
        <authorList>
            <person name="Kim H."/>
        </authorList>
    </citation>
    <scope>NUCLEOTIDE SEQUENCE [LARGE SCALE GENOMIC DNA]</scope>
    <source>
        <strain evidence="8">GS13</strain>
    </source>
</reference>
<evidence type="ECO:0000259" key="6">
    <source>
        <dbReference type="Pfam" id="PF00884"/>
    </source>
</evidence>
<dbReference type="Proteomes" id="UP000291124">
    <property type="component" value="Chromosome"/>
</dbReference>
<dbReference type="PANTHER" id="PTHR42693">
    <property type="entry name" value="ARYLSULFATASE FAMILY MEMBER"/>
    <property type="match status" value="1"/>
</dbReference>
<dbReference type="SUPFAM" id="SSF53649">
    <property type="entry name" value="Alkaline phosphatase-like"/>
    <property type="match status" value="1"/>
</dbReference>
<dbReference type="OrthoDB" id="9777768at2"/>
<dbReference type="InterPro" id="IPR000917">
    <property type="entry name" value="Sulfatase_N"/>
</dbReference>
<dbReference type="PROSITE" id="PS00523">
    <property type="entry name" value="SULFATASE_1"/>
    <property type="match status" value="1"/>
</dbReference>
<protein>
    <recommendedName>
        <fullName evidence="6">Sulfatase N-terminal domain-containing protein</fullName>
    </recommendedName>
</protein>
<dbReference type="InterPro" id="IPR017850">
    <property type="entry name" value="Alkaline_phosphatase_core_sf"/>
</dbReference>
<evidence type="ECO:0000313" key="8">
    <source>
        <dbReference type="Proteomes" id="UP000291124"/>
    </source>
</evidence>
<accession>A0A4V1AGB3</accession>
<dbReference type="AlphaFoldDB" id="A0A4V1AGB3"/>
<gene>
    <name evidence="7" type="ORF">E1750_01055</name>
</gene>
<keyword evidence="4" id="KW-0106">Calcium</keyword>
<dbReference type="GO" id="GO:0004065">
    <property type="term" value="F:arylsulfatase activity"/>
    <property type="evidence" value="ECO:0007669"/>
    <property type="project" value="TreeGrafter"/>
</dbReference>
<dbReference type="Gene3D" id="3.40.720.10">
    <property type="entry name" value="Alkaline Phosphatase, subunit A"/>
    <property type="match status" value="1"/>
</dbReference>
<sequence length="489" mass="53928">MLLNTIRIQCMTPWRERLTLKRINSILTNLLYKNKTNKYKTMKKALYLAILLLFIAISGVSGQNKKAKSSSKPNIIFILADDLGIGDVSCYGSDNNKTPIIDKLAAEGMRFQHAYTAPLCGPSRSRILTGRYAFRTGAVNQDRVGEIKPENEVMIPAVLKSAGYTSALVGKWSQFGLTPKDFGFDDYITFQGSGVYWSKEKAKASTYTENGIEKPLNTGVYMPDLMHNHLVDFLTVNKNKPFFLYYSMVHVHSLIQPTPDSKPGSDLYADNTTYMDKLVGKLLATLDDLKLRENTLIVFMGDNGTANQYAARGTIGGKALSGKKGTMLECGSLVPTIASWPGVIKAGQVNTDLIDSSDLLPTFAEVCGAPLPTKNILDGRSFLPQLKGRKGNPKEYIFMELGNKWYVRSAKWKLNRAGELFDMTNAPFEEKLVADYANNPEASAAYARLQAVLKELAPEKGILDDGDGSGRHASNVNKKKGAKEDKDSE</sequence>
<dbReference type="Pfam" id="PF00884">
    <property type="entry name" value="Sulfatase"/>
    <property type="match status" value="1"/>
</dbReference>
<dbReference type="EMBL" id="CP037933">
    <property type="protein sequence ID" value="QBN17442.1"/>
    <property type="molecule type" value="Genomic_DNA"/>
</dbReference>
<evidence type="ECO:0000313" key="7">
    <source>
        <dbReference type="EMBL" id="QBN17442.1"/>
    </source>
</evidence>
<keyword evidence="2" id="KW-0479">Metal-binding</keyword>
<name>A0A4V1AGB3_9FLAO</name>
<comment type="similarity">
    <text evidence="1">Belongs to the sulfatase family.</text>
</comment>
<organism evidence="7 8">
    <name type="scientific">Flavobacterium nackdongense</name>
    <dbReference type="NCBI Taxonomy" id="2547394"/>
    <lineage>
        <taxon>Bacteria</taxon>
        <taxon>Pseudomonadati</taxon>
        <taxon>Bacteroidota</taxon>
        <taxon>Flavobacteriia</taxon>
        <taxon>Flavobacteriales</taxon>
        <taxon>Flavobacteriaceae</taxon>
        <taxon>Flavobacterium</taxon>
    </lineage>
</organism>
<evidence type="ECO:0000256" key="3">
    <source>
        <dbReference type="ARBA" id="ARBA00022801"/>
    </source>
</evidence>
<evidence type="ECO:0000256" key="5">
    <source>
        <dbReference type="SAM" id="MobiDB-lite"/>
    </source>
</evidence>
<feature type="region of interest" description="Disordered" evidence="5">
    <location>
        <begin position="460"/>
        <end position="489"/>
    </location>
</feature>
<proteinExistence type="inferred from homology"/>
<dbReference type="GO" id="GO:0046872">
    <property type="term" value="F:metal ion binding"/>
    <property type="evidence" value="ECO:0007669"/>
    <property type="project" value="UniProtKB-KW"/>
</dbReference>
<dbReference type="KEGG" id="fnk:E1750_01055"/>
<keyword evidence="8" id="KW-1185">Reference proteome</keyword>
<feature type="domain" description="Sulfatase N-terminal" evidence="6">
    <location>
        <begin position="73"/>
        <end position="368"/>
    </location>
</feature>
<evidence type="ECO:0000256" key="1">
    <source>
        <dbReference type="ARBA" id="ARBA00008779"/>
    </source>
</evidence>
<evidence type="ECO:0000256" key="2">
    <source>
        <dbReference type="ARBA" id="ARBA00022723"/>
    </source>
</evidence>
<keyword evidence="3" id="KW-0378">Hydrolase</keyword>
<dbReference type="InterPro" id="IPR050738">
    <property type="entry name" value="Sulfatase"/>
</dbReference>
<evidence type="ECO:0000256" key="4">
    <source>
        <dbReference type="ARBA" id="ARBA00022837"/>
    </source>
</evidence>
<dbReference type="InterPro" id="IPR024607">
    <property type="entry name" value="Sulfatase_CS"/>
</dbReference>
<dbReference type="PANTHER" id="PTHR42693:SF53">
    <property type="entry name" value="ENDO-4-O-SULFATASE"/>
    <property type="match status" value="1"/>
</dbReference>